<protein>
    <submittedName>
        <fullName evidence="1">Uncharacterized protein</fullName>
    </submittedName>
</protein>
<name>A0A645E337_9ZZZZ</name>
<accession>A0A645E337</accession>
<evidence type="ECO:0000313" key="1">
    <source>
        <dbReference type="EMBL" id="MPM95949.1"/>
    </source>
</evidence>
<gene>
    <name evidence="1" type="ORF">SDC9_143105</name>
</gene>
<reference evidence="1" key="1">
    <citation type="submission" date="2019-08" db="EMBL/GenBank/DDBJ databases">
        <authorList>
            <person name="Kucharzyk K."/>
            <person name="Murdoch R.W."/>
            <person name="Higgins S."/>
            <person name="Loffler F."/>
        </authorList>
    </citation>
    <scope>NUCLEOTIDE SEQUENCE</scope>
</reference>
<sequence length="62" mass="6789">MLRLLDAVCNACVVNLSVDDREKTADQRLIALDLEGNLLAKQLFEVPLDGFDLFLAERAGGV</sequence>
<comment type="caution">
    <text evidence="1">The sequence shown here is derived from an EMBL/GenBank/DDBJ whole genome shotgun (WGS) entry which is preliminary data.</text>
</comment>
<organism evidence="1">
    <name type="scientific">bioreactor metagenome</name>
    <dbReference type="NCBI Taxonomy" id="1076179"/>
    <lineage>
        <taxon>unclassified sequences</taxon>
        <taxon>metagenomes</taxon>
        <taxon>ecological metagenomes</taxon>
    </lineage>
</organism>
<proteinExistence type="predicted"/>
<dbReference type="EMBL" id="VSSQ01042378">
    <property type="protein sequence ID" value="MPM95949.1"/>
    <property type="molecule type" value="Genomic_DNA"/>
</dbReference>
<dbReference type="AlphaFoldDB" id="A0A645E337"/>